<dbReference type="AlphaFoldDB" id="A0A161QSK2"/>
<dbReference type="InterPro" id="IPR023393">
    <property type="entry name" value="START-like_dom_sf"/>
</dbReference>
<dbReference type="RefSeq" id="WP_068731123.1">
    <property type="nucleotide sequence ID" value="NZ_LVYV01000004.1"/>
</dbReference>
<dbReference type="EMBL" id="LVYV01000004">
    <property type="protein sequence ID" value="KZD24424.1"/>
    <property type="molecule type" value="Genomic_DNA"/>
</dbReference>
<evidence type="ECO:0000313" key="1">
    <source>
        <dbReference type="EMBL" id="KZD24424.1"/>
    </source>
</evidence>
<dbReference type="Pfam" id="PF10604">
    <property type="entry name" value="Polyketide_cyc2"/>
    <property type="match status" value="1"/>
</dbReference>
<dbReference type="STRING" id="943830.A4A58_22810"/>
<gene>
    <name evidence="1" type="ORF">A4A58_22810</name>
</gene>
<keyword evidence="2" id="KW-1185">Reference proteome</keyword>
<protein>
    <submittedName>
        <fullName evidence="1">Cyclase</fullName>
    </submittedName>
</protein>
<sequence>MTTPKTPTHPFERSHSIVIAAAPEAVFDYVTNPKSWPQWLPSSHDIDCEDRPMRFGDTFHEHWSTRSGPVALDWLVIACERPRLWIGLTHMSVTGPIVVQYVCAVVDGGTKFTRTVRNPARPKTPTPEVVQRIDEEAELGLGNIKRIVEGAHV</sequence>
<accession>A0A161QSK2</accession>
<dbReference type="InterPro" id="IPR019587">
    <property type="entry name" value="Polyketide_cyclase/dehydratase"/>
</dbReference>
<dbReference type="OrthoDB" id="8224011at2"/>
<name>A0A161QSK2_9BRAD</name>
<reference evidence="1 2" key="1">
    <citation type="submission" date="2016-03" db="EMBL/GenBank/DDBJ databases">
        <title>Microsymbionts genomes from the relict species Vavilovia formosa (Stev.) Fed.</title>
        <authorList>
            <person name="Kopat V."/>
            <person name="Chirak E."/>
            <person name="Kimeklis A."/>
            <person name="Andronov E."/>
        </authorList>
    </citation>
    <scope>NUCLEOTIDE SEQUENCE [LARGE SCALE GENOMIC DNA]</scope>
    <source>
        <strain evidence="1 2">Vaf07</strain>
    </source>
</reference>
<dbReference type="CDD" id="cd07812">
    <property type="entry name" value="SRPBCC"/>
    <property type="match status" value="1"/>
</dbReference>
<comment type="caution">
    <text evidence="1">The sequence shown here is derived from an EMBL/GenBank/DDBJ whole genome shotgun (WGS) entry which is preliminary data.</text>
</comment>
<organism evidence="1 2">
    <name type="scientific">Tardiphaga robiniae</name>
    <dbReference type="NCBI Taxonomy" id="943830"/>
    <lineage>
        <taxon>Bacteria</taxon>
        <taxon>Pseudomonadati</taxon>
        <taxon>Pseudomonadota</taxon>
        <taxon>Alphaproteobacteria</taxon>
        <taxon>Hyphomicrobiales</taxon>
        <taxon>Nitrobacteraceae</taxon>
        <taxon>Tardiphaga</taxon>
    </lineage>
</organism>
<dbReference type="Proteomes" id="UP000076574">
    <property type="component" value="Unassembled WGS sequence"/>
</dbReference>
<dbReference type="SUPFAM" id="SSF55961">
    <property type="entry name" value="Bet v1-like"/>
    <property type="match status" value="1"/>
</dbReference>
<evidence type="ECO:0000313" key="2">
    <source>
        <dbReference type="Proteomes" id="UP000076574"/>
    </source>
</evidence>
<proteinExistence type="predicted"/>
<dbReference type="Gene3D" id="3.30.530.20">
    <property type="match status" value="1"/>
</dbReference>